<dbReference type="EMBL" id="UINC01056107">
    <property type="protein sequence ID" value="SVB75747.1"/>
    <property type="molecule type" value="Genomic_DNA"/>
</dbReference>
<dbReference type="AlphaFoldDB" id="A0A382GM82"/>
<organism evidence="2">
    <name type="scientific">marine metagenome</name>
    <dbReference type="NCBI Taxonomy" id="408172"/>
    <lineage>
        <taxon>unclassified sequences</taxon>
        <taxon>metagenomes</taxon>
        <taxon>ecological metagenomes</taxon>
    </lineage>
</organism>
<evidence type="ECO:0000313" key="2">
    <source>
        <dbReference type="EMBL" id="SVB75747.1"/>
    </source>
</evidence>
<dbReference type="Gene3D" id="1.20.1050.10">
    <property type="match status" value="2"/>
</dbReference>
<name>A0A382GM82_9ZZZZ</name>
<gene>
    <name evidence="2" type="ORF">METZ01_LOCUS228601</name>
</gene>
<reference evidence="2" key="1">
    <citation type="submission" date="2018-05" db="EMBL/GenBank/DDBJ databases">
        <authorList>
            <person name="Lanie J.A."/>
            <person name="Ng W.-L."/>
            <person name="Kazmierczak K.M."/>
            <person name="Andrzejewski T.M."/>
            <person name="Davidsen T.M."/>
            <person name="Wayne K.J."/>
            <person name="Tettelin H."/>
            <person name="Glass J.I."/>
            <person name="Rusch D."/>
            <person name="Podicherti R."/>
            <person name="Tsui H.-C.T."/>
            <person name="Winkler M.E."/>
        </authorList>
    </citation>
    <scope>NUCLEOTIDE SEQUENCE</scope>
</reference>
<evidence type="ECO:0000259" key="1">
    <source>
        <dbReference type="PROSITE" id="PS50405"/>
    </source>
</evidence>
<dbReference type="SUPFAM" id="SSF52833">
    <property type="entry name" value="Thioredoxin-like"/>
    <property type="match status" value="1"/>
</dbReference>
<sequence length="341" mass="39258">MTMRELTEGQFGLIGLPESGYSMKTLAAIKYKQIDHSWMDRFRHGRLYQQHAKVQLIPLLLLPDGSSMQDSTPILEYFEAQFPKPSIHPENPALRFLSEVLEEYGDEWANKLMFQYRWGYTADQQRRSISLAEGAIAGFSSRRVGRYLGRLFAPFIVRRMVPRMAFAGANENNRPLLVESFANLVDMLEIHLQGRSFLLGERPCFGDFGLWGQMYQAYIDPSCEAILNSRAPHVVSWIERMLSPEKLGNFESLNALVSTLSPIFAREVGPRFLAWSDANAIAWQANEPQTHLVMDGKTYFQKTFKYPALTLEVLRQKYESVRDDNELIKFLRSTGCDRYFV</sequence>
<dbReference type="SUPFAM" id="SSF47616">
    <property type="entry name" value="GST C-terminal domain-like"/>
    <property type="match status" value="1"/>
</dbReference>
<dbReference type="InterPro" id="IPR004045">
    <property type="entry name" value="Glutathione_S-Trfase_N"/>
</dbReference>
<dbReference type="InterPro" id="IPR036249">
    <property type="entry name" value="Thioredoxin-like_sf"/>
</dbReference>
<protein>
    <recommendedName>
        <fullName evidence="1">GST C-terminal domain-containing protein</fullName>
    </recommendedName>
</protein>
<dbReference type="Pfam" id="PF13417">
    <property type="entry name" value="GST_N_3"/>
    <property type="match status" value="1"/>
</dbReference>
<feature type="domain" description="GST C-terminal" evidence="1">
    <location>
        <begin position="121"/>
        <end position="263"/>
    </location>
</feature>
<dbReference type="InterPro" id="IPR010987">
    <property type="entry name" value="Glutathione-S-Trfase_C-like"/>
</dbReference>
<dbReference type="InterPro" id="IPR036282">
    <property type="entry name" value="Glutathione-S-Trfase_C_sf"/>
</dbReference>
<proteinExistence type="predicted"/>
<dbReference type="Gene3D" id="3.40.30.10">
    <property type="entry name" value="Glutaredoxin"/>
    <property type="match status" value="1"/>
</dbReference>
<dbReference type="PROSITE" id="PS50405">
    <property type="entry name" value="GST_CTER"/>
    <property type="match status" value="1"/>
</dbReference>
<accession>A0A382GM82</accession>
<dbReference type="CDD" id="cd00299">
    <property type="entry name" value="GST_C_family"/>
    <property type="match status" value="1"/>
</dbReference>